<keyword evidence="6 7" id="KW-0472">Membrane</keyword>
<keyword evidence="5 7" id="KW-1133">Transmembrane helix</keyword>
<accession>A0A1M7ZAA2</accession>
<keyword evidence="3" id="KW-1003">Cell membrane</keyword>
<dbReference type="EMBL" id="FRXO01000001">
    <property type="protein sequence ID" value="SHO61804.1"/>
    <property type="molecule type" value="Genomic_DNA"/>
</dbReference>
<evidence type="ECO:0000313" key="9">
    <source>
        <dbReference type="Proteomes" id="UP000186406"/>
    </source>
</evidence>
<evidence type="ECO:0000256" key="5">
    <source>
        <dbReference type="ARBA" id="ARBA00022989"/>
    </source>
</evidence>
<dbReference type="RefSeq" id="WP_073625907.1">
    <property type="nucleotide sequence ID" value="NZ_FRXO01000001.1"/>
</dbReference>
<comment type="subcellular location">
    <subcellularLocation>
        <location evidence="1 7">Cell membrane</location>
        <topology evidence="1 7">Multi-pass membrane protein</topology>
    </subcellularLocation>
</comment>
<feature type="transmembrane region" description="Helical" evidence="7">
    <location>
        <begin position="73"/>
        <end position="91"/>
    </location>
</feature>
<protein>
    <recommendedName>
        <fullName evidence="7">UPF0056 membrane protein</fullName>
    </recommendedName>
</protein>
<dbReference type="InterPro" id="IPR002771">
    <property type="entry name" value="Multi_antbiot-R_MarC"/>
</dbReference>
<dbReference type="Proteomes" id="UP000186406">
    <property type="component" value="Unassembled WGS sequence"/>
</dbReference>
<comment type="similarity">
    <text evidence="2 7">Belongs to the UPF0056 (MarC) family.</text>
</comment>
<dbReference type="STRING" id="1123029.SAMN02745172_00902"/>
<evidence type="ECO:0000313" key="8">
    <source>
        <dbReference type="EMBL" id="SHO61804.1"/>
    </source>
</evidence>
<dbReference type="PANTHER" id="PTHR33508:SF1">
    <property type="entry name" value="UPF0056 MEMBRANE PROTEIN YHCE"/>
    <property type="match status" value="1"/>
</dbReference>
<dbReference type="AlphaFoldDB" id="A0A1M7ZAA2"/>
<evidence type="ECO:0000256" key="4">
    <source>
        <dbReference type="ARBA" id="ARBA00022692"/>
    </source>
</evidence>
<evidence type="ECO:0000256" key="7">
    <source>
        <dbReference type="RuleBase" id="RU362048"/>
    </source>
</evidence>
<evidence type="ECO:0000256" key="1">
    <source>
        <dbReference type="ARBA" id="ARBA00004651"/>
    </source>
</evidence>
<dbReference type="Pfam" id="PF01914">
    <property type="entry name" value="MarC"/>
    <property type="match status" value="1"/>
</dbReference>
<organism evidence="8 9">
    <name type="scientific">Pseudoxanthobacter soli DSM 19599</name>
    <dbReference type="NCBI Taxonomy" id="1123029"/>
    <lineage>
        <taxon>Bacteria</taxon>
        <taxon>Pseudomonadati</taxon>
        <taxon>Pseudomonadota</taxon>
        <taxon>Alphaproteobacteria</taxon>
        <taxon>Hyphomicrobiales</taxon>
        <taxon>Segnochrobactraceae</taxon>
        <taxon>Pseudoxanthobacter</taxon>
    </lineage>
</organism>
<dbReference type="OrthoDB" id="21094at2"/>
<keyword evidence="4 7" id="KW-0812">Transmembrane</keyword>
<evidence type="ECO:0000256" key="3">
    <source>
        <dbReference type="ARBA" id="ARBA00022475"/>
    </source>
</evidence>
<evidence type="ECO:0000256" key="6">
    <source>
        <dbReference type="ARBA" id="ARBA00023136"/>
    </source>
</evidence>
<feature type="transmembrane region" description="Helical" evidence="7">
    <location>
        <begin position="45"/>
        <end position="67"/>
    </location>
</feature>
<feature type="transmembrane region" description="Helical" evidence="7">
    <location>
        <begin position="144"/>
        <end position="165"/>
    </location>
</feature>
<feature type="transmembrane region" description="Helical" evidence="7">
    <location>
        <begin position="6"/>
        <end position="33"/>
    </location>
</feature>
<dbReference type="GO" id="GO:0005886">
    <property type="term" value="C:plasma membrane"/>
    <property type="evidence" value="ECO:0007669"/>
    <property type="project" value="UniProtKB-SubCell"/>
</dbReference>
<proteinExistence type="inferred from homology"/>
<feature type="transmembrane region" description="Helical" evidence="7">
    <location>
        <begin position="186"/>
        <end position="207"/>
    </location>
</feature>
<evidence type="ECO:0000256" key="2">
    <source>
        <dbReference type="ARBA" id="ARBA00009784"/>
    </source>
</evidence>
<dbReference type="PANTHER" id="PTHR33508">
    <property type="entry name" value="UPF0056 MEMBRANE PROTEIN YHCE"/>
    <property type="match status" value="1"/>
</dbReference>
<sequence length="209" mass="22030">MDLQALLSAFTTLFVIVDPLALAPIFLATTSWAQPGERRQVATRAVVTAGIILIVFAVAGSAILRLLGISLPAFRVAGGLLLFWIAFEMVFSSREDRAKAPIIEQAGRADELRRIAVFPLAVPLLSGPGAISAVVVLATQFPGILGLSVLIAIIVLTMAITYAIFRTAAPVDRFVGETGRVIATRLLGVLLAALAVQIVADGVRAFLQS</sequence>
<gene>
    <name evidence="8" type="ORF">SAMN02745172_00902</name>
</gene>
<feature type="transmembrane region" description="Helical" evidence="7">
    <location>
        <begin position="112"/>
        <end position="138"/>
    </location>
</feature>
<name>A0A1M7ZAA2_9HYPH</name>
<dbReference type="NCBIfam" id="TIGR00427">
    <property type="entry name" value="NAAT family transporter"/>
    <property type="match status" value="1"/>
</dbReference>
<keyword evidence="9" id="KW-1185">Reference proteome</keyword>
<reference evidence="8 9" key="1">
    <citation type="submission" date="2016-12" db="EMBL/GenBank/DDBJ databases">
        <authorList>
            <person name="Song W.-J."/>
            <person name="Kurnit D.M."/>
        </authorList>
    </citation>
    <scope>NUCLEOTIDE SEQUENCE [LARGE SCALE GENOMIC DNA]</scope>
    <source>
        <strain evidence="8 9">DSM 19599</strain>
    </source>
</reference>